<dbReference type="EMBL" id="CP104143">
    <property type="protein sequence ID" value="UWU13264.1"/>
    <property type="molecule type" value="Genomic_DNA"/>
</dbReference>
<gene>
    <name evidence="1" type="ORF">N2599_14035</name>
</gene>
<dbReference type="Proteomes" id="UP001060123">
    <property type="component" value="Chromosome"/>
</dbReference>
<reference evidence="1" key="1">
    <citation type="submission" date="2022-09" db="EMBL/GenBank/DDBJ databases">
        <title>Australian commercial rhizobial inoculants.</title>
        <authorList>
            <person name="Kohlmeier M.G."/>
            <person name="O'Hara G.W."/>
            <person name="Colombi E."/>
            <person name="Ramsay J.P."/>
            <person name="Terpolilli J."/>
        </authorList>
    </citation>
    <scope>NUCLEOTIDE SEQUENCE</scope>
    <source>
        <strain evidence="1">WSM1592</strain>
    </source>
</reference>
<keyword evidence="2" id="KW-1185">Reference proteome</keyword>
<accession>A0ABY5XFC1</accession>
<sequence>MTEQEGELRRPEPRSSAEIFADLVALAREDGALHEISAIIYRDWVVRIDVQDGRVVDDPDHRWSTSKLNKNELMLLLGLVVQSPDERTHAVYNVDDTFAPRADELLREFHDRILLDCAPAFDPGSETFIERPDAIGLTAREAIYYGAESLYLHQFPGLSRQRYKEDAIWLLQNAGLSVRPMIDIAKFIVDRVNSNMTAVGHLREEGREFTKGELTSSLLISKAEVRKKFGAKADAFFAKFATPVTGANAGFTDPFAINAVAIAPIIEFGENLYVPNQYRLFETIYESPFYWMMADKAYCNTTSKHRGDFLEHTAAHMFGRVFGKENVFENVTIRDGSKDIAGEVDVLVVYGEFVLVVQAKSKRVTLKARAGDTDALRVDFEGAIQAPYQQALGCLELIRKGAKCIAKDGKVLEFPTLPRLFPIVILSDPFPASTFLSGQLLERDKDIAPVIWDLGVLDCVTRILPTPIEMLFYLKSRSEVFDRVHSDSEYNFLGYHLSAKLALPDEADFMMLERDFATAIDDYMMASDVGIKAQRPLGVLERLKIPIISELLDELKTADPRIAAVVIDLYDFSSAALEEISATILKLRKEITATGKAIKAFSIPTANGGLTYAVTAKCDANAARAADAIGAKHKYDTRSDRWYVILDSVETDIAIDGLLPLVWPWKYDEDEAKNSETVAKIFNSSHLAVRVGDAARKQPNKEQPVAESAE</sequence>
<dbReference type="RefSeq" id="WP_027508164.1">
    <property type="nucleotide sequence ID" value="NZ_CP104143.1"/>
</dbReference>
<evidence type="ECO:0000313" key="2">
    <source>
        <dbReference type="Proteomes" id="UP001060123"/>
    </source>
</evidence>
<evidence type="ECO:0000313" key="1">
    <source>
        <dbReference type="EMBL" id="UWU13264.1"/>
    </source>
</evidence>
<proteinExistence type="predicted"/>
<organism evidence="1 2">
    <name type="scientific">Rhizobium sullae</name>
    <name type="common">Rhizobium hedysari</name>
    <dbReference type="NCBI Taxonomy" id="50338"/>
    <lineage>
        <taxon>Bacteria</taxon>
        <taxon>Pseudomonadati</taxon>
        <taxon>Pseudomonadota</taxon>
        <taxon>Alphaproteobacteria</taxon>
        <taxon>Hyphomicrobiales</taxon>
        <taxon>Rhizobiaceae</taxon>
        <taxon>Rhizobium/Agrobacterium group</taxon>
        <taxon>Rhizobium</taxon>
    </lineage>
</organism>
<protein>
    <recommendedName>
        <fullName evidence="3">NERD domain-containing protein</fullName>
    </recommendedName>
</protein>
<evidence type="ECO:0008006" key="3">
    <source>
        <dbReference type="Google" id="ProtNLM"/>
    </source>
</evidence>
<name>A0ABY5XFC1_RHISU</name>